<sequence length="108" mass="12535">MIHLTDGASRMIRRTLTIHSRTLEFTRRASGGRVWRVTCPPGSRIRHTFQYCQHCQLSRPSLTPKIARLKAPKRFLEWHPNKRGAIPYKSKRLDICSADCSNRHLQGL</sequence>
<reference evidence="2" key="2">
    <citation type="submission" date="2015-01" db="EMBL/GenBank/DDBJ databases">
        <title>Evolutionary Origins and Diversification of the Mycorrhizal Mutualists.</title>
        <authorList>
            <consortium name="DOE Joint Genome Institute"/>
            <consortium name="Mycorrhizal Genomics Consortium"/>
            <person name="Kohler A."/>
            <person name="Kuo A."/>
            <person name="Nagy L.G."/>
            <person name="Floudas D."/>
            <person name="Copeland A."/>
            <person name="Barry K.W."/>
            <person name="Cichocki N."/>
            <person name="Veneault-Fourrey C."/>
            <person name="LaButti K."/>
            <person name="Lindquist E.A."/>
            <person name="Lipzen A."/>
            <person name="Lundell T."/>
            <person name="Morin E."/>
            <person name="Murat C."/>
            <person name="Riley R."/>
            <person name="Ohm R."/>
            <person name="Sun H."/>
            <person name="Tunlid A."/>
            <person name="Henrissat B."/>
            <person name="Grigoriev I.V."/>
            <person name="Hibbett D.S."/>
            <person name="Martin F."/>
        </authorList>
    </citation>
    <scope>NUCLEOTIDE SEQUENCE [LARGE SCALE GENOMIC DNA]</scope>
    <source>
        <strain evidence="2">Marx 270</strain>
    </source>
</reference>
<proteinExistence type="predicted"/>
<protein>
    <submittedName>
        <fullName evidence="1">Uncharacterized protein</fullName>
    </submittedName>
</protein>
<name>A0A0C3NPP2_PISTI</name>
<dbReference type="AlphaFoldDB" id="A0A0C3NPP2"/>
<dbReference type="HOGENOM" id="CLU_2198052_0_0_1"/>
<reference evidence="1 2" key="1">
    <citation type="submission" date="2014-04" db="EMBL/GenBank/DDBJ databases">
        <authorList>
            <consortium name="DOE Joint Genome Institute"/>
            <person name="Kuo A."/>
            <person name="Kohler A."/>
            <person name="Costa M.D."/>
            <person name="Nagy L.G."/>
            <person name="Floudas D."/>
            <person name="Copeland A."/>
            <person name="Barry K.W."/>
            <person name="Cichocki N."/>
            <person name="Veneault-Fourrey C."/>
            <person name="LaButti K."/>
            <person name="Lindquist E.A."/>
            <person name="Lipzen A."/>
            <person name="Lundell T."/>
            <person name="Morin E."/>
            <person name="Murat C."/>
            <person name="Sun H."/>
            <person name="Tunlid A."/>
            <person name="Henrissat B."/>
            <person name="Grigoriev I.V."/>
            <person name="Hibbett D.S."/>
            <person name="Martin F."/>
            <person name="Nordberg H.P."/>
            <person name="Cantor M.N."/>
            <person name="Hua S.X."/>
        </authorList>
    </citation>
    <scope>NUCLEOTIDE SEQUENCE [LARGE SCALE GENOMIC DNA]</scope>
    <source>
        <strain evidence="1 2">Marx 270</strain>
    </source>
</reference>
<evidence type="ECO:0000313" key="2">
    <source>
        <dbReference type="Proteomes" id="UP000054217"/>
    </source>
</evidence>
<dbReference type="InParanoid" id="A0A0C3NPP2"/>
<accession>A0A0C3NPP2</accession>
<evidence type="ECO:0000313" key="1">
    <source>
        <dbReference type="EMBL" id="KIN97268.1"/>
    </source>
</evidence>
<gene>
    <name evidence="1" type="ORF">M404DRAFT_898166</name>
</gene>
<dbReference type="Proteomes" id="UP000054217">
    <property type="component" value="Unassembled WGS sequence"/>
</dbReference>
<keyword evidence="2" id="KW-1185">Reference proteome</keyword>
<organism evidence="1 2">
    <name type="scientific">Pisolithus tinctorius Marx 270</name>
    <dbReference type="NCBI Taxonomy" id="870435"/>
    <lineage>
        <taxon>Eukaryota</taxon>
        <taxon>Fungi</taxon>
        <taxon>Dikarya</taxon>
        <taxon>Basidiomycota</taxon>
        <taxon>Agaricomycotina</taxon>
        <taxon>Agaricomycetes</taxon>
        <taxon>Agaricomycetidae</taxon>
        <taxon>Boletales</taxon>
        <taxon>Sclerodermatineae</taxon>
        <taxon>Pisolithaceae</taxon>
        <taxon>Pisolithus</taxon>
    </lineage>
</organism>
<dbReference type="EMBL" id="KN832032">
    <property type="protein sequence ID" value="KIN97268.1"/>
    <property type="molecule type" value="Genomic_DNA"/>
</dbReference>